<dbReference type="Gene3D" id="1.10.10.2910">
    <property type="match status" value="1"/>
</dbReference>
<dbReference type="InterPro" id="IPR010982">
    <property type="entry name" value="Lambda_DNA-bd_dom_sf"/>
</dbReference>
<dbReference type="InterPro" id="IPR010359">
    <property type="entry name" value="IrrE_HExxH"/>
</dbReference>
<gene>
    <name evidence="3" type="ORF">XM38_043410</name>
</gene>
<dbReference type="InterPro" id="IPR052345">
    <property type="entry name" value="Rad_response_metalloprotease"/>
</dbReference>
<dbReference type="EMBL" id="CP021983">
    <property type="protein sequence ID" value="ASC73376.1"/>
    <property type="molecule type" value="Genomic_DNA"/>
</dbReference>
<dbReference type="OrthoDB" id="4252at2"/>
<dbReference type="Pfam" id="PF01381">
    <property type="entry name" value="HTH_3"/>
    <property type="match status" value="1"/>
</dbReference>
<keyword evidence="4" id="KW-1185">Reference proteome</keyword>
<accession>A0A1Z3HSY8</accession>
<proteinExistence type="inferred from homology"/>
<dbReference type="GO" id="GO:0003677">
    <property type="term" value="F:DNA binding"/>
    <property type="evidence" value="ECO:0007669"/>
    <property type="project" value="InterPro"/>
</dbReference>
<dbReference type="KEGG" id="hhg:XM38_043410"/>
<dbReference type="SMART" id="SM00530">
    <property type="entry name" value="HTH_XRE"/>
    <property type="match status" value="1"/>
</dbReference>
<dbReference type="CDD" id="cd00093">
    <property type="entry name" value="HTH_XRE"/>
    <property type="match status" value="1"/>
</dbReference>
<reference evidence="3 4" key="1">
    <citation type="journal article" date="2016" name="Biochim. Biophys. Acta">
        <title>Characterization of red-shifted phycobilisomes isolated from the chlorophyll f-containing cyanobacterium Halomicronema hongdechloris.</title>
        <authorList>
            <person name="Li Y."/>
            <person name="Lin Y."/>
            <person name="Garvey C.J."/>
            <person name="Birch D."/>
            <person name="Corkery R.W."/>
            <person name="Loughlin P.C."/>
            <person name="Scheer H."/>
            <person name="Willows R.D."/>
            <person name="Chen M."/>
        </authorList>
    </citation>
    <scope>NUCLEOTIDE SEQUENCE [LARGE SCALE GENOMIC DNA]</scope>
    <source>
        <strain evidence="3 4">C2206</strain>
    </source>
</reference>
<organism evidence="3 4">
    <name type="scientific">Halomicronema hongdechloris C2206</name>
    <dbReference type="NCBI Taxonomy" id="1641165"/>
    <lineage>
        <taxon>Bacteria</taxon>
        <taxon>Bacillati</taxon>
        <taxon>Cyanobacteriota</taxon>
        <taxon>Cyanophyceae</taxon>
        <taxon>Nodosilineales</taxon>
        <taxon>Nodosilineaceae</taxon>
        <taxon>Halomicronema</taxon>
    </lineage>
</organism>
<dbReference type="AlphaFoldDB" id="A0A1Z3HSY8"/>
<dbReference type="Proteomes" id="UP000191901">
    <property type="component" value="Chromosome"/>
</dbReference>
<sequence>MKISLQPTLLRWARERAGMSVDVLAKKMSVKPERITGWEASGELTFKQAQKLADITHTPFGYLYLPEPPRETLSIPDFRTLRNEEMRRPSPDLLEILNQAQQIQSWFRDELLARGETPLSFVGSLPVDISIKAAADRIREVINFEASRDARPWEDALKLQTEQIESTGVLVMRNSVVGANNCRKLSVDEFRGFALSDDYAPLIFINSSDSKGAQIFTLAHKLVHIWVGVSGISNFDKTYADHDDLERFCNQVAAELLVPAAELRDAWAEAASQEDWLQPLTQRFKVSTLVVLRRLNDQELISNSTFQQRYQAEQERFQVSANEQTGGGDFYRTQISRFSNQFLMALVESTLEGRTPYRDALRLLKLSKVETFKQLARELSVSV</sequence>
<dbReference type="SUPFAM" id="SSF47413">
    <property type="entry name" value="lambda repressor-like DNA-binding domains"/>
    <property type="match status" value="1"/>
</dbReference>
<dbReference type="Pfam" id="PF06114">
    <property type="entry name" value="Peptidase_M78"/>
    <property type="match status" value="1"/>
</dbReference>
<protein>
    <recommendedName>
        <fullName evidence="2">HTH cro/C1-type domain-containing protein</fullName>
    </recommendedName>
</protein>
<dbReference type="PANTHER" id="PTHR43236">
    <property type="entry name" value="ANTITOXIN HIGA1"/>
    <property type="match status" value="1"/>
</dbReference>
<comment type="similarity">
    <text evidence="1">Belongs to the short-chain fatty acyl-CoA assimilation regulator (ScfR) family.</text>
</comment>
<evidence type="ECO:0000313" key="3">
    <source>
        <dbReference type="EMBL" id="ASC73376.1"/>
    </source>
</evidence>
<dbReference type="PROSITE" id="PS50943">
    <property type="entry name" value="HTH_CROC1"/>
    <property type="match status" value="1"/>
</dbReference>
<dbReference type="Gene3D" id="1.10.260.40">
    <property type="entry name" value="lambda repressor-like DNA-binding domains"/>
    <property type="match status" value="1"/>
</dbReference>
<evidence type="ECO:0000313" key="4">
    <source>
        <dbReference type="Proteomes" id="UP000191901"/>
    </source>
</evidence>
<evidence type="ECO:0000256" key="1">
    <source>
        <dbReference type="ARBA" id="ARBA00007227"/>
    </source>
</evidence>
<dbReference type="PANTHER" id="PTHR43236:SF2">
    <property type="entry name" value="BLL0069 PROTEIN"/>
    <property type="match status" value="1"/>
</dbReference>
<dbReference type="InterPro" id="IPR001387">
    <property type="entry name" value="Cro/C1-type_HTH"/>
</dbReference>
<name>A0A1Z3HSY8_9CYAN</name>
<dbReference type="RefSeq" id="WP_088430928.1">
    <property type="nucleotide sequence ID" value="NZ_CP021983.2"/>
</dbReference>
<evidence type="ECO:0000259" key="2">
    <source>
        <dbReference type="PROSITE" id="PS50943"/>
    </source>
</evidence>
<feature type="domain" description="HTH cro/C1-type" evidence="2">
    <location>
        <begin position="10"/>
        <end position="63"/>
    </location>
</feature>